<dbReference type="SUPFAM" id="SSF53098">
    <property type="entry name" value="Ribonuclease H-like"/>
    <property type="match status" value="1"/>
</dbReference>
<gene>
    <name evidence="3" type="ORF">CEUR00632_LOCUS16576</name>
</gene>
<accession>A0A7R9VRT6</accession>
<dbReference type="InterPro" id="IPR012337">
    <property type="entry name" value="RNaseH-like_sf"/>
</dbReference>
<evidence type="ECO:0000259" key="2">
    <source>
        <dbReference type="PROSITE" id="PS50822"/>
    </source>
</evidence>
<dbReference type="AlphaFoldDB" id="A0A7R9VRT6"/>
<name>A0A7R9VRT6_9CHLO</name>
<proteinExistence type="predicted"/>
<dbReference type="InterPro" id="IPR003165">
    <property type="entry name" value="Piwi"/>
</dbReference>
<protein>
    <recommendedName>
        <fullName evidence="2">Piwi domain-containing protein</fullName>
    </recommendedName>
</protein>
<dbReference type="EMBL" id="HBEC01035733">
    <property type="protein sequence ID" value="CAD8302465.1"/>
    <property type="molecule type" value="Transcribed_RNA"/>
</dbReference>
<dbReference type="PANTHER" id="PTHR22891">
    <property type="entry name" value="EUKARYOTIC TRANSLATION INITIATION FACTOR 2C"/>
    <property type="match status" value="1"/>
</dbReference>
<dbReference type="InterPro" id="IPR036397">
    <property type="entry name" value="RNaseH_sf"/>
</dbReference>
<reference evidence="3" key="1">
    <citation type="submission" date="2021-01" db="EMBL/GenBank/DDBJ databases">
        <authorList>
            <person name="Corre E."/>
            <person name="Pelletier E."/>
            <person name="Niang G."/>
            <person name="Scheremetjew M."/>
            <person name="Finn R."/>
            <person name="Kale V."/>
            <person name="Holt S."/>
            <person name="Cochrane G."/>
            <person name="Meng A."/>
            <person name="Brown T."/>
            <person name="Cohen L."/>
        </authorList>
    </citation>
    <scope>NUCLEOTIDE SEQUENCE</scope>
    <source>
        <strain evidence="3">CCMP219</strain>
    </source>
</reference>
<feature type="domain" description="Piwi" evidence="2">
    <location>
        <begin position="1"/>
        <end position="234"/>
    </location>
</feature>
<organism evidence="3">
    <name type="scientific">Chlamydomonas euryale</name>
    <dbReference type="NCBI Taxonomy" id="1486919"/>
    <lineage>
        <taxon>Eukaryota</taxon>
        <taxon>Viridiplantae</taxon>
        <taxon>Chlorophyta</taxon>
        <taxon>core chlorophytes</taxon>
        <taxon>Chlorophyceae</taxon>
        <taxon>CS clade</taxon>
        <taxon>Chlamydomonadales</taxon>
        <taxon>Chlamydomonadaceae</taxon>
        <taxon>Chlamydomonas</taxon>
    </lineage>
</organism>
<dbReference type="GO" id="GO:0003676">
    <property type="term" value="F:nucleic acid binding"/>
    <property type="evidence" value="ECO:0007669"/>
    <property type="project" value="InterPro"/>
</dbReference>
<dbReference type="Gene3D" id="3.30.420.10">
    <property type="entry name" value="Ribonuclease H-like superfamily/Ribonuclease H"/>
    <property type="match status" value="1"/>
</dbReference>
<dbReference type="PROSITE" id="PS50822">
    <property type="entry name" value="PIWI"/>
    <property type="match status" value="1"/>
</dbReference>
<dbReference type="SMART" id="SM00950">
    <property type="entry name" value="Piwi"/>
    <property type="match status" value="1"/>
</dbReference>
<evidence type="ECO:0000256" key="1">
    <source>
        <dbReference type="SAM" id="MobiDB-lite"/>
    </source>
</evidence>
<dbReference type="Pfam" id="PF02171">
    <property type="entry name" value="Piwi"/>
    <property type="match status" value="1"/>
</dbReference>
<evidence type="ECO:0000313" key="3">
    <source>
        <dbReference type="EMBL" id="CAD8302465.1"/>
    </source>
</evidence>
<feature type="region of interest" description="Disordered" evidence="1">
    <location>
        <begin position="235"/>
        <end position="255"/>
    </location>
</feature>
<sequence>MGSFLIMGADVTHPMAAARRDPGERSIAAVVGSVDKGASRFASRMLLQPAGTEIIVDLQSAVRDLLLQYYAANGKIKPKAILFYRDGVGEGQFDEVLGHEFMAIKAACAGLEPTYNPAVTFVVVQKRHNTRLLPGRDTPTDRSGNIPPGTVVDRDICHPLQFDFYLCSHAGIQGTSKPAHYHVLIDEIGFGVDGMQLLTYWLCYTFCRCTRSVSYCPPAYYAHLVAFRARSLFSASSSDSGSESGGTGVPSFATPHRDIENRMYYA</sequence>